<dbReference type="KEGG" id="cmk:103183529"/>
<evidence type="ECO:0000256" key="3">
    <source>
        <dbReference type="ARBA" id="ARBA00022692"/>
    </source>
</evidence>
<keyword evidence="13" id="KW-0539">Nucleus</keyword>
<feature type="region of interest" description="Disordered" evidence="15">
    <location>
        <begin position="75"/>
        <end position="112"/>
    </location>
</feature>
<evidence type="ECO:0000256" key="13">
    <source>
        <dbReference type="ARBA" id="ARBA00023242"/>
    </source>
</evidence>
<feature type="compositionally biased region" description="Polar residues" evidence="15">
    <location>
        <begin position="75"/>
        <end position="90"/>
    </location>
</feature>
<accession>A0A4W3K3F8</accession>
<reference evidence="18" key="2">
    <citation type="journal article" date="2007" name="PLoS Biol.">
        <title>Survey sequencing and comparative analysis of the elephant shark (Callorhinchus milii) genome.</title>
        <authorList>
            <person name="Venkatesh B."/>
            <person name="Kirkness E.F."/>
            <person name="Loh Y.H."/>
            <person name="Halpern A.L."/>
            <person name="Lee A.P."/>
            <person name="Johnson J."/>
            <person name="Dandona N."/>
            <person name="Viswanathan L.D."/>
            <person name="Tay A."/>
            <person name="Venter J.C."/>
            <person name="Strausberg R.L."/>
            <person name="Brenner S."/>
        </authorList>
    </citation>
    <scope>NUCLEOTIDE SEQUENCE [LARGE SCALE GENOMIC DNA]</scope>
</reference>
<organism evidence="17 18">
    <name type="scientific">Callorhinchus milii</name>
    <name type="common">Ghost shark</name>
    <dbReference type="NCBI Taxonomy" id="7868"/>
    <lineage>
        <taxon>Eukaryota</taxon>
        <taxon>Metazoa</taxon>
        <taxon>Chordata</taxon>
        <taxon>Craniata</taxon>
        <taxon>Vertebrata</taxon>
        <taxon>Chondrichthyes</taxon>
        <taxon>Holocephali</taxon>
        <taxon>Chimaeriformes</taxon>
        <taxon>Callorhinchidae</taxon>
        <taxon>Callorhinchus</taxon>
    </lineage>
</organism>
<dbReference type="Proteomes" id="UP000314986">
    <property type="component" value="Unassembled WGS sequence"/>
</dbReference>
<keyword evidence="6" id="KW-1133">Transmembrane helix</keyword>
<dbReference type="GO" id="GO:0005634">
    <property type="term" value="C:nucleus"/>
    <property type="evidence" value="ECO:0007669"/>
    <property type="project" value="TreeGrafter"/>
</dbReference>
<keyword evidence="5" id="KW-0735">Signal-anchor</keyword>
<reference evidence="18" key="1">
    <citation type="journal article" date="2006" name="Science">
        <title>Ancient noncoding elements conserved in the human genome.</title>
        <authorList>
            <person name="Venkatesh B."/>
            <person name="Kirkness E.F."/>
            <person name="Loh Y.H."/>
            <person name="Halpern A.L."/>
            <person name="Lee A.P."/>
            <person name="Johnson J."/>
            <person name="Dandona N."/>
            <person name="Viswanathan L.D."/>
            <person name="Tay A."/>
            <person name="Venter J.C."/>
            <person name="Strausberg R.L."/>
            <person name="Brenner S."/>
        </authorList>
    </citation>
    <scope>NUCLEOTIDE SEQUENCE [LARGE SCALE GENOMIC DNA]</scope>
</reference>
<evidence type="ECO:0000259" key="16">
    <source>
        <dbReference type="PROSITE" id="PS50217"/>
    </source>
</evidence>
<feature type="coiled-coil region" evidence="14">
    <location>
        <begin position="184"/>
        <end position="211"/>
    </location>
</feature>
<evidence type="ECO:0000256" key="15">
    <source>
        <dbReference type="SAM" id="MobiDB-lite"/>
    </source>
</evidence>
<evidence type="ECO:0000256" key="4">
    <source>
        <dbReference type="ARBA" id="ARBA00022824"/>
    </source>
</evidence>
<dbReference type="GO" id="GO:0005789">
    <property type="term" value="C:endoplasmic reticulum membrane"/>
    <property type="evidence" value="ECO:0007669"/>
    <property type="project" value="UniProtKB-SubCell"/>
</dbReference>
<keyword evidence="8" id="KW-0238">DNA-binding</keyword>
<evidence type="ECO:0000313" key="17">
    <source>
        <dbReference type="Ensembl" id="ENSCMIP00000045383.1"/>
    </source>
</evidence>
<keyword evidence="7" id="KW-0805">Transcription regulation</keyword>
<evidence type="ECO:0000256" key="7">
    <source>
        <dbReference type="ARBA" id="ARBA00023015"/>
    </source>
</evidence>
<proteinExistence type="inferred from homology"/>
<keyword evidence="14" id="KW-0175">Coiled coil</keyword>
<dbReference type="GO" id="GO:0000981">
    <property type="term" value="F:DNA-binding transcription factor activity, RNA polymerase II-specific"/>
    <property type="evidence" value="ECO:0007669"/>
    <property type="project" value="TreeGrafter"/>
</dbReference>
<feature type="region of interest" description="Disordered" evidence="15">
    <location>
        <begin position="444"/>
        <end position="473"/>
    </location>
</feature>
<dbReference type="PANTHER" id="PTHR45996">
    <property type="entry name" value="AGAP001464-PB"/>
    <property type="match status" value="1"/>
</dbReference>
<keyword evidence="4" id="KW-0256">Endoplasmic reticulum</keyword>
<feature type="domain" description="BZIP" evidence="16">
    <location>
        <begin position="234"/>
        <end position="297"/>
    </location>
</feature>
<keyword evidence="12" id="KW-0325">Glycoprotein</keyword>
<gene>
    <name evidence="17" type="primary">LOC103183529</name>
</gene>
<dbReference type="CDD" id="cd14689">
    <property type="entry name" value="bZIP_CREB3"/>
    <property type="match status" value="1"/>
</dbReference>
<dbReference type="Pfam" id="PF00170">
    <property type="entry name" value="bZIP_1"/>
    <property type="match status" value="1"/>
</dbReference>
<dbReference type="AlphaFoldDB" id="A0A4W3K3F8"/>
<dbReference type="STRING" id="7868.ENSCMIP00000045383"/>
<sequence length="473" mass="53047">MNMNMSTGCLPPDLDNVDLLDLLFDQEEGILWNQEFETGCRVGTDNWAMAEQSIMNNSVNESRNEELLNSILANSVPDSPQWSPAASDSGISEDHHSDQMDSPPYYMPSDRDRFSEPIQPEAMCPQDTCHPVTNLKPTGAEFPDMDVSIGLGDWNSDLFDEETRSVPTRSAANNLFPLTVKDLLLASTNEMQQQQQQQQQLQELVLNEDEKKLLVKEGILLPSQLPLSKYEERVLKKIRRKIRNKQSAQESRKKKKEYIDGLESRMAACTVHNHELQRKVIQLEKHNTTIMAQLRKLQSLIMHSSSKTAQTGTCIMVLLLSFGLVIFPSITPFSKSKSAPADDFTPLRVFSRSLHDVEYSRVLHVTTDAQSHPPAEEDDEWSDQRSSETSDTASKQGRKAKDTQPAEEVNPHQTNRTSSSPEDPTIAKEVTALEVKAMADLSLDDHDVGHGLGHSVKTDYGPSELLPDHSDEI</sequence>
<comment type="similarity">
    <text evidence="2">Belongs to the bZIP family. ATF subfamily.</text>
</comment>
<dbReference type="Ensembl" id="ENSCMIT00000046034.1">
    <property type="protein sequence ID" value="ENSCMIP00000045383.1"/>
    <property type="gene ID" value="ENSCMIG00000018739.1"/>
</dbReference>
<dbReference type="SUPFAM" id="SSF57959">
    <property type="entry name" value="Leucine zipper domain"/>
    <property type="match status" value="1"/>
</dbReference>
<dbReference type="PROSITE" id="PS00036">
    <property type="entry name" value="BZIP_BASIC"/>
    <property type="match status" value="1"/>
</dbReference>
<evidence type="ECO:0000256" key="6">
    <source>
        <dbReference type="ARBA" id="ARBA00022989"/>
    </source>
</evidence>
<evidence type="ECO:0000256" key="10">
    <source>
        <dbReference type="ARBA" id="ARBA00023159"/>
    </source>
</evidence>
<protein>
    <recommendedName>
        <fullName evidence="16">BZIP domain-containing protein</fullName>
    </recommendedName>
</protein>
<evidence type="ECO:0000256" key="14">
    <source>
        <dbReference type="SAM" id="Coils"/>
    </source>
</evidence>
<dbReference type="InParanoid" id="A0A4W3K3F8"/>
<dbReference type="OrthoDB" id="674948at2759"/>
<dbReference type="GeneID" id="103183529"/>
<feature type="compositionally biased region" description="Polar residues" evidence="15">
    <location>
        <begin position="411"/>
        <end position="422"/>
    </location>
</feature>
<evidence type="ECO:0000256" key="11">
    <source>
        <dbReference type="ARBA" id="ARBA00023163"/>
    </source>
</evidence>
<dbReference type="Gene3D" id="1.20.5.170">
    <property type="match status" value="1"/>
</dbReference>
<keyword evidence="10" id="KW-0010">Activator</keyword>
<dbReference type="FunFam" id="1.20.5.170:FF:000042">
    <property type="entry name" value="Cyclic AMP-responsive element-binding protein 3-like protein 3"/>
    <property type="match status" value="1"/>
</dbReference>
<keyword evidence="9" id="KW-0472">Membrane</keyword>
<evidence type="ECO:0000256" key="1">
    <source>
        <dbReference type="ARBA" id="ARBA00004648"/>
    </source>
</evidence>
<evidence type="ECO:0000256" key="2">
    <source>
        <dbReference type="ARBA" id="ARBA00009050"/>
    </source>
</evidence>
<keyword evidence="3" id="KW-0812">Transmembrane</keyword>
<evidence type="ECO:0000256" key="9">
    <source>
        <dbReference type="ARBA" id="ARBA00023136"/>
    </source>
</evidence>
<dbReference type="InterPro" id="IPR046347">
    <property type="entry name" value="bZIP_sf"/>
</dbReference>
<dbReference type="PROSITE" id="PS50217">
    <property type="entry name" value="BZIP"/>
    <property type="match status" value="1"/>
</dbReference>
<dbReference type="PANTHER" id="PTHR45996:SF1">
    <property type="entry name" value="CYCLIC AMP-RESPONSIVE ELEMENT-BINDING PROTEIN 3-LIKE PROTEIN 3"/>
    <property type="match status" value="1"/>
</dbReference>
<dbReference type="GeneTree" id="ENSGT00940000159261"/>
<reference evidence="17" key="5">
    <citation type="submission" date="2025-09" db="UniProtKB">
        <authorList>
            <consortium name="Ensembl"/>
        </authorList>
    </citation>
    <scope>IDENTIFICATION</scope>
</reference>
<dbReference type="InterPro" id="IPR051381">
    <property type="entry name" value="CREB_ATF_subfamily"/>
</dbReference>
<comment type="subcellular location">
    <subcellularLocation>
        <location evidence="1">Endoplasmic reticulum membrane</location>
        <topology evidence="1">Single-pass type II membrane protein</topology>
    </subcellularLocation>
</comment>
<feature type="region of interest" description="Disordered" evidence="15">
    <location>
        <begin position="365"/>
        <end position="431"/>
    </location>
</feature>
<dbReference type="InterPro" id="IPR004827">
    <property type="entry name" value="bZIP"/>
</dbReference>
<evidence type="ECO:0000256" key="5">
    <source>
        <dbReference type="ARBA" id="ARBA00022968"/>
    </source>
</evidence>
<dbReference type="SMART" id="SM00338">
    <property type="entry name" value="BRLZ"/>
    <property type="match status" value="1"/>
</dbReference>
<keyword evidence="11" id="KW-0804">Transcription</keyword>
<keyword evidence="18" id="KW-1185">Reference proteome</keyword>
<reference evidence="18" key="3">
    <citation type="journal article" date="2014" name="Nature">
        <title>Elephant shark genome provides unique insights into gnathostome evolution.</title>
        <authorList>
            <consortium name="International Elephant Shark Genome Sequencing Consortium"/>
            <person name="Venkatesh B."/>
            <person name="Lee A.P."/>
            <person name="Ravi V."/>
            <person name="Maurya A.K."/>
            <person name="Lian M.M."/>
            <person name="Swann J.B."/>
            <person name="Ohta Y."/>
            <person name="Flajnik M.F."/>
            <person name="Sutoh Y."/>
            <person name="Kasahara M."/>
            <person name="Hoon S."/>
            <person name="Gangu V."/>
            <person name="Roy S.W."/>
            <person name="Irimia M."/>
            <person name="Korzh V."/>
            <person name="Kondrychyn I."/>
            <person name="Lim Z.W."/>
            <person name="Tay B.H."/>
            <person name="Tohari S."/>
            <person name="Kong K.W."/>
            <person name="Ho S."/>
            <person name="Lorente-Galdos B."/>
            <person name="Quilez J."/>
            <person name="Marques-Bonet T."/>
            <person name="Raney B.J."/>
            <person name="Ingham P.W."/>
            <person name="Tay A."/>
            <person name="Hillier L.W."/>
            <person name="Minx P."/>
            <person name="Boehm T."/>
            <person name="Wilson R.K."/>
            <person name="Brenner S."/>
            <person name="Warren W.C."/>
        </authorList>
    </citation>
    <scope>NUCLEOTIDE SEQUENCE [LARGE SCALE GENOMIC DNA]</scope>
</reference>
<reference evidence="17" key="4">
    <citation type="submission" date="2025-08" db="UniProtKB">
        <authorList>
            <consortium name="Ensembl"/>
        </authorList>
    </citation>
    <scope>IDENTIFICATION</scope>
</reference>
<evidence type="ECO:0000256" key="8">
    <source>
        <dbReference type="ARBA" id="ARBA00023125"/>
    </source>
</evidence>
<dbReference type="OMA" id="ININGWD"/>
<evidence type="ECO:0000313" key="18">
    <source>
        <dbReference type="Proteomes" id="UP000314986"/>
    </source>
</evidence>
<dbReference type="GO" id="GO:0000978">
    <property type="term" value="F:RNA polymerase II cis-regulatory region sequence-specific DNA binding"/>
    <property type="evidence" value="ECO:0007669"/>
    <property type="project" value="TreeGrafter"/>
</dbReference>
<name>A0A4W3K3F8_CALMI</name>
<evidence type="ECO:0000256" key="12">
    <source>
        <dbReference type="ARBA" id="ARBA00023180"/>
    </source>
</evidence>